<evidence type="ECO:0000256" key="1">
    <source>
        <dbReference type="SAM" id="Phobius"/>
    </source>
</evidence>
<feature type="transmembrane region" description="Helical" evidence="1">
    <location>
        <begin position="295"/>
        <end position="314"/>
    </location>
</feature>
<accession>A0ABV9W034</accession>
<reference evidence="3" key="1">
    <citation type="journal article" date="2019" name="Int. J. Syst. Evol. Microbiol.">
        <title>The Global Catalogue of Microorganisms (GCM) 10K type strain sequencing project: providing services to taxonomists for standard genome sequencing and annotation.</title>
        <authorList>
            <consortium name="The Broad Institute Genomics Platform"/>
            <consortium name="The Broad Institute Genome Sequencing Center for Infectious Disease"/>
            <person name="Wu L."/>
            <person name="Ma J."/>
        </authorList>
    </citation>
    <scope>NUCLEOTIDE SEQUENCE [LARGE SCALE GENOMIC DNA]</scope>
    <source>
        <strain evidence="3">CGMCC 4.7152</strain>
    </source>
</reference>
<protein>
    <recommendedName>
        <fullName evidence="4">Glycosyltransferase RgtA/B/C/D-like domain-containing protein</fullName>
    </recommendedName>
</protein>
<feature type="transmembrane region" description="Helical" evidence="1">
    <location>
        <begin position="55"/>
        <end position="77"/>
    </location>
</feature>
<evidence type="ECO:0008006" key="4">
    <source>
        <dbReference type="Google" id="ProtNLM"/>
    </source>
</evidence>
<proteinExistence type="predicted"/>
<feature type="transmembrane region" description="Helical" evidence="1">
    <location>
        <begin position="407"/>
        <end position="425"/>
    </location>
</feature>
<evidence type="ECO:0000313" key="2">
    <source>
        <dbReference type="EMBL" id="MFC5000768.1"/>
    </source>
</evidence>
<keyword evidence="3" id="KW-1185">Reference proteome</keyword>
<organism evidence="2 3">
    <name type="scientific">Dactylosporangium cerinum</name>
    <dbReference type="NCBI Taxonomy" id="1434730"/>
    <lineage>
        <taxon>Bacteria</taxon>
        <taxon>Bacillati</taxon>
        <taxon>Actinomycetota</taxon>
        <taxon>Actinomycetes</taxon>
        <taxon>Micromonosporales</taxon>
        <taxon>Micromonosporaceae</taxon>
        <taxon>Dactylosporangium</taxon>
    </lineage>
</organism>
<keyword evidence="1" id="KW-1133">Transmembrane helix</keyword>
<comment type="caution">
    <text evidence="2">The sequence shown here is derived from an EMBL/GenBank/DDBJ whole genome shotgun (WGS) entry which is preliminary data.</text>
</comment>
<keyword evidence="1" id="KW-0472">Membrane</keyword>
<dbReference type="Proteomes" id="UP001595912">
    <property type="component" value="Unassembled WGS sequence"/>
</dbReference>
<feature type="transmembrane region" description="Helical" evidence="1">
    <location>
        <begin position="431"/>
        <end position="451"/>
    </location>
</feature>
<feature type="transmembrane region" description="Helical" evidence="1">
    <location>
        <begin position="201"/>
        <end position="221"/>
    </location>
</feature>
<keyword evidence="1" id="KW-0812">Transmembrane</keyword>
<dbReference type="RefSeq" id="WP_380117306.1">
    <property type="nucleotide sequence ID" value="NZ_JBHSIU010000028.1"/>
</dbReference>
<feature type="transmembrane region" description="Helical" evidence="1">
    <location>
        <begin position="458"/>
        <end position="474"/>
    </location>
</feature>
<feature type="transmembrane region" description="Helical" evidence="1">
    <location>
        <begin position="97"/>
        <end position="116"/>
    </location>
</feature>
<evidence type="ECO:0000313" key="3">
    <source>
        <dbReference type="Proteomes" id="UP001595912"/>
    </source>
</evidence>
<dbReference type="EMBL" id="JBHSIU010000028">
    <property type="protein sequence ID" value="MFC5000768.1"/>
    <property type="molecule type" value="Genomic_DNA"/>
</dbReference>
<name>A0ABV9W034_9ACTN</name>
<feature type="transmembrane region" description="Helical" evidence="1">
    <location>
        <begin position="256"/>
        <end position="283"/>
    </location>
</feature>
<feature type="transmembrane region" description="Helical" evidence="1">
    <location>
        <begin position="176"/>
        <end position="194"/>
    </location>
</feature>
<sequence length="625" mass="66555">MMPTARTLLALLPLAALVFTVFALRPGSQDIRQAVIRAAATVAGVTVVVVELLSLVGWISTWPVIVYWLLFAGVSAFFARHNVKGFQRLVLKNWDKVLVGAIAALVLAELVLALASSPNNFDSNHYHLPKIEHWIADGDLDPYPTIQNQQIILVPGAEYLLLQARLLTGGDSLFNLLQWGAGLLGALAVSRCAAQLGAGRTGQLIAAAVFVTAPAVVLESTSTQNDLVVTTWVVCAATLALDGARRVATAADVLSLAAVAGLTAVTKSTGLMALAPILVFWGICQLRHRQWLRTVGAGLAVIAGMAVLAGPALVRVNDAFGSPLGPPGYSAALSTERKDPPAILVNGLRLAASTLTTPIPAVNNVISDAVIGIAHLVDVDPSDPQITQWRSVYPDTRWKPDEDRSPYPVQAALILAALAAALLWWRLPPLVRAYAVTVLGAFILTAAVIKWQYWGNRLILSAFAVGAPLTGYWADRLKSHRATAAVLVAAMVAAFASGGVAVAYGQPRRLVGQGSVFTLSDWQERFVRLPDEAVPYQQAIDAIRASGVRRVGMVMEGDLWEYQFQISLPDVELVAVESVIPTAPPAPISSVQALICVGTVDHCAQVVPPTWRIQRYSTVVAVAFP</sequence>
<feature type="transmembrane region" description="Helical" evidence="1">
    <location>
        <begin position="486"/>
        <end position="505"/>
    </location>
</feature>
<gene>
    <name evidence="2" type="ORF">ACFPIJ_23380</name>
</gene>